<sequence length="332" mass="36933">MTNHCPSLNRRSYLAATGSAGVLGLAGCVGGDSGSDSLLIGSVYAGGHAINEMAMDWAETVEEETDGEIEITIDQDFGGEGDLIEQTEIGSIDGSLIGAMWVDQFAPEVYWMECPFVFESWDQQYRAYMESEFGEMAFDAMVEDGNQRIIGEPVYRGHRLLTSNEEITSPDDLSGVTIRVPELEDWVDIWSGLGAETSTIAFDELYSALEQGVADAQENPAETIRSMSLYEVQSHLILTEHLASTGWLSINEDIWQGISEENRELMESELVAEIESLSDEIAQQEEEEIAALEEEMEVIEPDIDEWLELAEPTLEDLFEERWEGSTDEVDQI</sequence>
<dbReference type="AlphaFoldDB" id="A0A8J8KHD6"/>
<name>A0A8J8KHD6_9EURY</name>
<dbReference type="PANTHER" id="PTHR33376">
    <property type="match status" value="1"/>
</dbReference>
<dbReference type="Proteomes" id="UP000728647">
    <property type="component" value="Unassembled WGS sequence"/>
</dbReference>
<reference evidence="3" key="1">
    <citation type="submission" date="2020-06" db="EMBL/GenBank/DDBJ databases">
        <title>Haloterrigena sp. nov., an extremely halophilic archaeon isolated from a saline sediment.</title>
        <authorList>
            <person name="Liu B.-B."/>
        </authorList>
    </citation>
    <scope>NUCLEOTIDE SEQUENCE</scope>
    <source>
        <strain evidence="3">SYSU A121-1</strain>
    </source>
</reference>
<dbReference type="NCBIfam" id="NF037995">
    <property type="entry name" value="TRAP_S1"/>
    <property type="match status" value="1"/>
</dbReference>
<evidence type="ECO:0000313" key="4">
    <source>
        <dbReference type="Proteomes" id="UP000728647"/>
    </source>
</evidence>
<proteinExistence type="predicted"/>
<dbReference type="GO" id="GO:0055085">
    <property type="term" value="P:transmembrane transport"/>
    <property type="evidence" value="ECO:0007669"/>
    <property type="project" value="InterPro"/>
</dbReference>
<evidence type="ECO:0000256" key="1">
    <source>
        <dbReference type="ARBA" id="ARBA00022729"/>
    </source>
</evidence>
<gene>
    <name evidence="3" type="ORF">HT576_20665</name>
</gene>
<comment type="caution">
    <text evidence="3">The sequence shown here is derived from an EMBL/GenBank/DDBJ whole genome shotgun (WGS) entry which is preliminary data.</text>
</comment>
<dbReference type="Pfam" id="PF03480">
    <property type="entry name" value="DctP"/>
    <property type="match status" value="1"/>
</dbReference>
<organism evidence="3 4">
    <name type="scientific">Haloterrigena gelatinilytica</name>
    <dbReference type="NCBI Taxonomy" id="2741724"/>
    <lineage>
        <taxon>Archaea</taxon>
        <taxon>Methanobacteriati</taxon>
        <taxon>Methanobacteriota</taxon>
        <taxon>Stenosarchaea group</taxon>
        <taxon>Halobacteria</taxon>
        <taxon>Halobacteriales</taxon>
        <taxon>Natrialbaceae</taxon>
        <taxon>Haloterrigena</taxon>
    </lineage>
</organism>
<accession>A0A8J8KHD6</accession>
<dbReference type="InterPro" id="IPR038404">
    <property type="entry name" value="TRAP_DctP_sf"/>
</dbReference>
<keyword evidence="1" id="KW-0732">Signal</keyword>
<feature type="coiled-coil region" evidence="2">
    <location>
        <begin position="267"/>
        <end position="302"/>
    </location>
</feature>
<dbReference type="Gene3D" id="3.40.190.170">
    <property type="entry name" value="Bacterial extracellular solute-binding protein, family 7"/>
    <property type="match status" value="1"/>
</dbReference>
<dbReference type="InterPro" id="IPR018389">
    <property type="entry name" value="DctP_fam"/>
</dbReference>
<evidence type="ECO:0000313" key="3">
    <source>
        <dbReference type="EMBL" id="NUB93416.1"/>
    </source>
</evidence>
<dbReference type="PANTHER" id="PTHR33376:SF4">
    <property type="entry name" value="SIALIC ACID-BINDING PERIPLASMIC PROTEIN SIAP"/>
    <property type="match status" value="1"/>
</dbReference>
<evidence type="ECO:0000256" key="2">
    <source>
        <dbReference type="SAM" id="Coils"/>
    </source>
</evidence>
<keyword evidence="2" id="KW-0175">Coiled coil</keyword>
<dbReference type="CDD" id="cd13603">
    <property type="entry name" value="PBP2_TRAP_Siap_TeaA_like"/>
    <property type="match status" value="1"/>
</dbReference>
<dbReference type="EMBL" id="JABURA010000002">
    <property type="protein sequence ID" value="NUB93416.1"/>
    <property type="molecule type" value="Genomic_DNA"/>
</dbReference>
<protein>
    <submittedName>
        <fullName evidence="3">TRAP transporter substrate-binding protein</fullName>
    </submittedName>
</protein>